<evidence type="ECO:0000313" key="3">
    <source>
        <dbReference type="EMBL" id="CAA9533724.1"/>
    </source>
</evidence>
<dbReference type="GO" id="GO:0042802">
    <property type="term" value="F:identical protein binding"/>
    <property type="evidence" value="ECO:0007669"/>
    <property type="project" value="InterPro"/>
</dbReference>
<dbReference type="SUPFAM" id="SSF48452">
    <property type="entry name" value="TPR-like"/>
    <property type="match status" value="3"/>
</dbReference>
<keyword evidence="1" id="KW-0677">Repeat</keyword>
<dbReference type="AlphaFoldDB" id="A0A6J4TWC4"/>
<dbReference type="InterPro" id="IPR011990">
    <property type="entry name" value="TPR-like_helical_dom_sf"/>
</dbReference>
<dbReference type="PANTHER" id="PTHR45641">
    <property type="entry name" value="TETRATRICOPEPTIDE REPEAT PROTEIN (AFU_ORTHOLOGUE AFUA_6G03870)"/>
    <property type="match status" value="1"/>
</dbReference>
<dbReference type="Pfam" id="PF13424">
    <property type="entry name" value="TPR_12"/>
    <property type="match status" value="3"/>
</dbReference>
<protein>
    <recommendedName>
        <fullName evidence="4">Tetratricopeptide repeat protein</fullName>
    </recommendedName>
</protein>
<accession>A0A6J4TWC4</accession>
<evidence type="ECO:0000256" key="1">
    <source>
        <dbReference type="ARBA" id="ARBA00022737"/>
    </source>
</evidence>
<dbReference type="EMBL" id="CADCVQ010000181">
    <property type="protein sequence ID" value="CAA9533724.1"/>
    <property type="molecule type" value="Genomic_DNA"/>
</dbReference>
<dbReference type="PANTHER" id="PTHR45641:SF19">
    <property type="entry name" value="NEPHROCYSTIN-3"/>
    <property type="match status" value="1"/>
</dbReference>
<name>A0A6J4TWC4_9ACTN</name>
<reference evidence="3" key="1">
    <citation type="submission" date="2020-02" db="EMBL/GenBank/DDBJ databases">
        <authorList>
            <person name="Meier V. D."/>
        </authorList>
    </citation>
    <scope>NUCLEOTIDE SEQUENCE</scope>
    <source>
        <strain evidence="3">AVDCRST_MAG67</strain>
    </source>
</reference>
<sequence>MTTGDPEESGLALACQATAALDSGDNASAADRAAKAAAAFLAEQGEPNFDAPNMLRVRAQALLATGDHTTAAAALDRADELAAALPAGEPFDRLRAQLGRLRGEALLAAGDRPGARAALEQALRRCEATLGPDDLDAAAIHNMLGIVGKFSGTFDVAAKHYARAIAIYRAAGAPDSTLAGLHHNLGGLAHSRGDLKTAARETRRALDLHAAALGDSHPDTAADRGQLAAILSELGRHEEAERELRRTTRDMAAAHGADHIEVGIAHTALGTALHRVGRLDEADVAYREGLAVRERMQGPGHPELAPTLINLSRLSEQRGDREQALQLAGRAIENLTGAVTEDHPILLAARERLAELGGTGA</sequence>
<dbReference type="Gene3D" id="1.25.40.10">
    <property type="entry name" value="Tetratricopeptide repeat domain"/>
    <property type="match status" value="2"/>
</dbReference>
<evidence type="ECO:0008006" key="4">
    <source>
        <dbReference type="Google" id="ProtNLM"/>
    </source>
</evidence>
<evidence type="ECO:0000256" key="2">
    <source>
        <dbReference type="ARBA" id="ARBA00022803"/>
    </source>
</evidence>
<dbReference type="InterPro" id="IPR011717">
    <property type="entry name" value="TPR-4"/>
</dbReference>
<organism evidence="3">
    <name type="scientific">uncultured Solirubrobacteraceae bacterium</name>
    <dbReference type="NCBI Taxonomy" id="1162706"/>
    <lineage>
        <taxon>Bacteria</taxon>
        <taxon>Bacillati</taxon>
        <taxon>Actinomycetota</taxon>
        <taxon>Thermoleophilia</taxon>
        <taxon>Solirubrobacterales</taxon>
        <taxon>Solirubrobacteraceae</taxon>
        <taxon>environmental samples</taxon>
    </lineage>
</organism>
<keyword evidence="2" id="KW-0802">TPR repeat</keyword>
<gene>
    <name evidence="3" type="ORF">AVDCRST_MAG67-4531</name>
</gene>
<dbReference type="Pfam" id="PF07721">
    <property type="entry name" value="TPR_4"/>
    <property type="match status" value="1"/>
</dbReference>
<proteinExistence type="predicted"/>